<name>A0A0K6I9W7_9BURK</name>
<keyword evidence="3" id="KW-1185">Reference proteome</keyword>
<dbReference type="OrthoDB" id="8910510at2"/>
<evidence type="ECO:0000313" key="2">
    <source>
        <dbReference type="EMBL" id="CUA99914.1"/>
    </source>
</evidence>
<feature type="compositionally biased region" description="Polar residues" evidence="1">
    <location>
        <begin position="133"/>
        <end position="154"/>
    </location>
</feature>
<gene>
    <name evidence="2" type="ORF">Ga0061069_110153</name>
</gene>
<evidence type="ECO:0000256" key="1">
    <source>
        <dbReference type="SAM" id="MobiDB-lite"/>
    </source>
</evidence>
<dbReference type="Proteomes" id="UP000183649">
    <property type="component" value="Unassembled WGS sequence"/>
</dbReference>
<feature type="region of interest" description="Disordered" evidence="1">
    <location>
        <begin position="133"/>
        <end position="184"/>
    </location>
</feature>
<sequence length="211" mass="22830">MAKRRRNAPTESVSGRYVPLPHSVLDSAAFQSCGHMAKALLLELMRQHNGANNGHIRLSRSWLAGRGWGSVSSINAARDELLRNRLIVQTRHGGLRNGSHFYALTWLAVTDFAGLDISPQQYHPGAYLLPLQKQNGCPSSGPGNTAARPSSGPSETAARPPHGPETAVFGASPRPPHGHKLTMPFPTAKVRGQALATNPHAARMAPRDWRH</sequence>
<dbReference type="EMBL" id="CYHF01000010">
    <property type="protein sequence ID" value="CUA99914.1"/>
    <property type="molecule type" value="Genomic_DNA"/>
</dbReference>
<protein>
    <recommendedName>
        <fullName evidence="4">Helix-turn-helix domain</fullName>
    </recommendedName>
</protein>
<accession>A0A0K6I9W7</accession>
<reference evidence="3" key="1">
    <citation type="submission" date="2015-08" db="EMBL/GenBank/DDBJ databases">
        <authorList>
            <person name="Varghese N."/>
        </authorList>
    </citation>
    <scope>NUCLEOTIDE SEQUENCE [LARGE SCALE GENOMIC DNA]</scope>
    <source>
        <strain evidence="3">DSM 18181</strain>
    </source>
</reference>
<evidence type="ECO:0000313" key="3">
    <source>
        <dbReference type="Proteomes" id="UP000183649"/>
    </source>
</evidence>
<organism evidence="2 3">
    <name type="scientific">Thiomonas bhubaneswarensis</name>
    <dbReference type="NCBI Taxonomy" id="339866"/>
    <lineage>
        <taxon>Bacteria</taxon>
        <taxon>Pseudomonadati</taxon>
        <taxon>Pseudomonadota</taxon>
        <taxon>Betaproteobacteria</taxon>
        <taxon>Burkholderiales</taxon>
        <taxon>Thiomonas</taxon>
    </lineage>
</organism>
<dbReference type="STRING" id="339866.GCA_001418255_02715"/>
<evidence type="ECO:0008006" key="4">
    <source>
        <dbReference type="Google" id="ProtNLM"/>
    </source>
</evidence>
<dbReference type="RefSeq" id="WP_141655798.1">
    <property type="nucleotide sequence ID" value="NZ_CYHF01000010.1"/>
</dbReference>
<dbReference type="AlphaFoldDB" id="A0A0K6I9W7"/>
<proteinExistence type="predicted"/>